<organism evidence="4 5">
    <name type="scientific">Hansschlegelia zhihuaiae</name>
    <dbReference type="NCBI Taxonomy" id="405005"/>
    <lineage>
        <taxon>Bacteria</taxon>
        <taxon>Pseudomonadati</taxon>
        <taxon>Pseudomonadota</taxon>
        <taxon>Alphaproteobacteria</taxon>
        <taxon>Hyphomicrobiales</taxon>
        <taxon>Methylopilaceae</taxon>
        <taxon>Hansschlegelia</taxon>
    </lineage>
</organism>
<proteinExistence type="predicted"/>
<dbReference type="InterPro" id="IPR002942">
    <property type="entry name" value="S4_RNA-bd"/>
</dbReference>
<evidence type="ECO:0000313" key="4">
    <source>
        <dbReference type="EMBL" id="RXF73362.1"/>
    </source>
</evidence>
<name>A0A4V1KJ90_9HYPH</name>
<keyword evidence="5" id="KW-1185">Reference proteome</keyword>
<dbReference type="SUPFAM" id="SSF55174">
    <property type="entry name" value="Alpha-L RNA-binding motif"/>
    <property type="match status" value="1"/>
</dbReference>
<evidence type="ECO:0000259" key="3">
    <source>
        <dbReference type="SMART" id="SM00363"/>
    </source>
</evidence>
<feature type="region of interest" description="Disordered" evidence="2">
    <location>
        <begin position="1"/>
        <end position="23"/>
    </location>
</feature>
<protein>
    <submittedName>
        <fullName evidence="4">RNA-binding S4 domain-containing protein</fullName>
    </submittedName>
</protein>
<dbReference type="InterPro" id="IPR036986">
    <property type="entry name" value="S4_RNA-bd_sf"/>
</dbReference>
<accession>A0A4V1KJ90</accession>
<keyword evidence="1" id="KW-0694">RNA-binding</keyword>
<feature type="domain" description="RNA-binding S4" evidence="3">
    <location>
        <begin position="25"/>
        <end position="84"/>
    </location>
</feature>
<evidence type="ECO:0000256" key="2">
    <source>
        <dbReference type="SAM" id="MobiDB-lite"/>
    </source>
</evidence>
<dbReference type="Pfam" id="PF01479">
    <property type="entry name" value="S4"/>
    <property type="match status" value="1"/>
</dbReference>
<dbReference type="OrthoDB" id="9797176at2"/>
<dbReference type="EMBL" id="RYFI01000009">
    <property type="protein sequence ID" value="RXF73362.1"/>
    <property type="molecule type" value="Genomic_DNA"/>
</dbReference>
<dbReference type="PROSITE" id="PS50889">
    <property type="entry name" value="S4"/>
    <property type="match status" value="1"/>
</dbReference>
<comment type="caution">
    <text evidence="4">The sequence shown here is derived from an EMBL/GenBank/DDBJ whole genome shotgun (WGS) entry which is preliminary data.</text>
</comment>
<reference evidence="4 5" key="1">
    <citation type="submission" date="2018-12" db="EMBL/GenBank/DDBJ databases">
        <title>bacterium Hansschlegelia zhihuaiae S113.</title>
        <authorList>
            <person name="He J."/>
        </authorList>
    </citation>
    <scope>NUCLEOTIDE SEQUENCE [LARGE SCALE GENOMIC DNA]</scope>
    <source>
        <strain evidence="4 5">S 113</strain>
    </source>
</reference>
<evidence type="ECO:0000313" key="5">
    <source>
        <dbReference type="Proteomes" id="UP000289708"/>
    </source>
</evidence>
<gene>
    <name evidence="4" type="ORF">EK403_11090</name>
</gene>
<dbReference type="CDD" id="cd00165">
    <property type="entry name" value="S4"/>
    <property type="match status" value="1"/>
</dbReference>
<dbReference type="GO" id="GO:0003723">
    <property type="term" value="F:RNA binding"/>
    <property type="evidence" value="ECO:0007669"/>
    <property type="project" value="UniProtKB-KW"/>
</dbReference>
<sequence length="114" mass="12340">MPTRVGSPTPTPERRPAEAEGQGSARIDVWLWRARVAKTRSLAAKLAQSGHVRLNGRRIDAAARQARVGDVLTIALERTVRVLRIAALGDRRGPAAEARALYEELGPKPADGQD</sequence>
<dbReference type="Gene3D" id="3.10.290.10">
    <property type="entry name" value="RNA-binding S4 domain"/>
    <property type="match status" value="1"/>
</dbReference>
<evidence type="ECO:0000256" key="1">
    <source>
        <dbReference type="PROSITE-ProRule" id="PRU00182"/>
    </source>
</evidence>
<dbReference type="Proteomes" id="UP000289708">
    <property type="component" value="Unassembled WGS sequence"/>
</dbReference>
<dbReference type="SMART" id="SM00363">
    <property type="entry name" value="S4"/>
    <property type="match status" value="1"/>
</dbReference>
<dbReference type="AlphaFoldDB" id="A0A4V1KJ90"/>